<dbReference type="GO" id="GO:0003676">
    <property type="term" value="F:nucleic acid binding"/>
    <property type="evidence" value="ECO:0007669"/>
    <property type="project" value="InterPro"/>
</dbReference>
<name>A0A931CN32_9MICC</name>
<proteinExistence type="predicted"/>
<dbReference type="InterPro" id="IPR036397">
    <property type="entry name" value="RNaseH_sf"/>
</dbReference>
<dbReference type="EMBL" id="JADNYM010000006">
    <property type="protein sequence ID" value="MBG0738936.1"/>
    <property type="molecule type" value="Genomic_DNA"/>
</dbReference>
<sequence>MIPGLDFVAIDFELANPKHASICQIGLVKVRDGVLGKTHTHFVMPPPGHQNFGDRQIAVHHITRRMIDGADGWDLMLPRLQSFAGDLPLVAHNVTAERSMIRQTTEAAGLELPDFTYYCTQRAAQLHIPDQGPFRLNMLVDRLGLPPLQHHDAGEDAAAAAHLAVRLSELTGISDVHHLFPVMKPSPAAKKPWKKVS</sequence>
<dbReference type="InterPro" id="IPR012337">
    <property type="entry name" value="RNaseH-like_sf"/>
</dbReference>
<evidence type="ECO:0000259" key="1">
    <source>
        <dbReference type="SMART" id="SM00479"/>
    </source>
</evidence>
<reference evidence="2 3" key="1">
    <citation type="submission" date="2020-11" db="EMBL/GenBank/DDBJ databases">
        <title>Arthrobacter antarcticus sp. nov., isolated from Antarctic Soil.</title>
        <authorList>
            <person name="Li J."/>
        </authorList>
    </citation>
    <scope>NUCLEOTIDE SEQUENCE [LARGE SCALE GENOMIC DNA]</scope>
    <source>
        <strain evidence="2 3">Z1-20</strain>
    </source>
</reference>
<dbReference type="SUPFAM" id="SSF53098">
    <property type="entry name" value="Ribonuclease H-like"/>
    <property type="match status" value="1"/>
</dbReference>
<organism evidence="2 3">
    <name type="scientific">Arthrobacter terrae</name>
    <dbReference type="NCBI Taxonomy" id="2935737"/>
    <lineage>
        <taxon>Bacteria</taxon>
        <taxon>Bacillati</taxon>
        <taxon>Actinomycetota</taxon>
        <taxon>Actinomycetes</taxon>
        <taxon>Micrococcales</taxon>
        <taxon>Micrococcaceae</taxon>
        <taxon>Arthrobacter</taxon>
    </lineage>
</organism>
<feature type="domain" description="Exonuclease" evidence="1">
    <location>
        <begin position="6"/>
        <end position="173"/>
    </location>
</feature>
<dbReference type="Gene3D" id="3.30.420.10">
    <property type="entry name" value="Ribonuclease H-like superfamily/Ribonuclease H"/>
    <property type="match status" value="1"/>
</dbReference>
<keyword evidence="3" id="KW-1185">Reference proteome</keyword>
<dbReference type="InterPro" id="IPR013520">
    <property type="entry name" value="Ribonucl_H"/>
</dbReference>
<accession>A0A931CN32</accession>
<evidence type="ECO:0000313" key="3">
    <source>
        <dbReference type="Proteomes" id="UP000655366"/>
    </source>
</evidence>
<dbReference type="Pfam" id="PF00929">
    <property type="entry name" value="RNase_T"/>
    <property type="match status" value="1"/>
</dbReference>
<dbReference type="SMART" id="SM00479">
    <property type="entry name" value="EXOIII"/>
    <property type="match status" value="1"/>
</dbReference>
<dbReference type="PANTHER" id="PTHR30231:SF42">
    <property type="entry name" value="EXONUCLEASE"/>
    <property type="match status" value="1"/>
</dbReference>
<dbReference type="GO" id="GO:0008408">
    <property type="term" value="F:3'-5' exonuclease activity"/>
    <property type="evidence" value="ECO:0007669"/>
    <property type="project" value="TreeGrafter"/>
</dbReference>
<dbReference type="PANTHER" id="PTHR30231">
    <property type="entry name" value="DNA POLYMERASE III SUBUNIT EPSILON"/>
    <property type="match status" value="1"/>
</dbReference>
<dbReference type="GO" id="GO:0005829">
    <property type="term" value="C:cytosol"/>
    <property type="evidence" value="ECO:0007669"/>
    <property type="project" value="TreeGrafter"/>
</dbReference>
<dbReference type="AlphaFoldDB" id="A0A931CN32"/>
<dbReference type="Proteomes" id="UP000655366">
    <property type="component" value="Unassembled WGS sequence"/>
</dbReference>
<evidence type="ECO:0000313" key="2">
    <source>
        <dbReference type="EMBL" id="MBG0738936.1"/>
    </source>
</evidence>
<dbReference type="RefSeq" id="WP_196395888.1">
    <property type="nucleotide sequence ID" value="NZ_JADNYM010000006.1"/>
</dbReference>
<protein>
    <submittedName>
        <fullName evidence="2">DNA polymerase III</fullName>
    </submittedName>
</protein>
<comment type="caution">
    <text evidence="2">The sequence shown here is derived from an EMBL/GenBank/DDBJ whole genome shotgun (WGS) entry which is preliminary data.</text>
</comment>
<gene>
    <name evidence="2" type="ORF">IV500_05800</name>
</gene>